<evidence type="ECO:0000313" key="5">
    <source>
        <dbReference type="Proteomes" id="UP000320913"/>
    </source>
</evidence>
<organism evidence="3 5">
    <name type="scientific">Eiseniibacteriota bacterium</name>
    <dbReference type="NCBI Taxonomy" id="2212470"/>
    <lineage>
        <taxon>Bacteria</taxon>
        <taxon>Candidatus Eiseniibacteriota</taxon>
    </lineage>
</organism>
<evidence type="ECO:0000313" key="4">
    <source>
        <dbReference type="Proteomes" id="UP000316292"/>
    </source>
</evidence>
<reference evidence="4 5" key="1">
    <citation type="journal article" date="2019" name="Nat. Microbiol.">
        <title>Mediterranean grassland soil C-N compound turnover is dependent on rainfall and depth, and is mediated by genomically divergent microorganisms.</title>
        <authorList>
            <person name="Diamond S."/>
            <person name="Andeer P.F."/>
            <person name="Li Z."/>
            <person name="Crits-Christoph A."/>
            <person name="Burstein D."/>
            <person name="Anantharaman K."/>
            <person name="Lane K.R."/>
            <person name="Thomas B.C."/>
            <person name="Pan C."/>
            <person name="Northen T.R."/>
            <person name="Banfield J.F."/>
        </authorList>
    </citation>
    <scope>NUCLEOTIDE SEQUENCE [LARGE SCALE GENOMIC DNA]</scope>
    <source>
        <strain evidence="2">WS_1</strain>
        <strain evidence="3">WS_5</strain>
    </source>
</reference>
<feature type="region of interest" description="Disordered" evidence="1">
    <location>
        <begin position="71"/>
        <end position="102"/>
    </location>
</feature>
<gene>
    <name evidence="2" type="ORF">E6K71_03020</name>
    <name evidence="3" type="ORF">E6K75_00795</name>
</gene>
<evidence type="ECO:0000313" key="3">
    <source>
        <dbReference type="EMBL" id="TMQ61763.1"/>
    </source>
</evidence>
<dbReference type="Proteomes" id="UP000316292">
    <property type="component" value="Unassembled WGS sequence"/>
</dbReference>
<sequence>MSACYFCGTTIDVKLRIVRDSECPSCGRDLHACVQCRHFDRNAHNMCREPQAEWVTDRERRNFCEYFSLNPAPGKGSAGKDRASNARTKLDQLFKTKEPDSE</sequence>
<dbReference type="Proteomes" id="UP000320913">
    <property type="component" value="Unassembled WGS sequence"/>
</dbReference>
<protein>
    <submittedName>
        <fullName evidence="3">Uncharacterized protein</fullName>
    </submittedName>
</protein>
<comment type="caution">
    <text evidence="3">The sequence shown here is derived from an EMBL/GenBank/DDBJ whole genome shotgun (WGS) entry which is preliminary data.</text>
</comment>
<evidence type="ECO:0000313" key="2">
    <source>
        <dbReference type="EMBL" id="TMQ50229.1"/>
    </source>
</evidence>
<name>A0A538TDP2_UNCEI</name>
<evidence type="ECO:0000256" key="1">
    <source>
        <dbReference type="SAM" id="MobiDB-lite"/>
    </source>
</evidence>
<dbReference type="AlphaFoldDB" id="A0A538TDP2"/>
<dbReference type="EMBL" id="VBOV01000016">
    <property type="protein sequence ID" value="TMQ61763.1"/>
    <property type="molecule type" value="Genomic_DNA"/>
</dbReference>
<proteinExistence type="predicted"/>
<feature type="compositionally biased region" description="Basic and acidic residues" evidence="1">
    <location>
        <begin position="78"/>
        <end position="102"/>
    </location>
</feature>
<dbReference type="EMBL" id="VBOR01000038">
    <property type="protein sequence ID" value="TMQ50229.1"/>
    <property type="molecule type" value="Genomic_DNA"/>
</dbReference>
<accession>A0A538TDP2</accession>